<accession>X1AVP3</accession>
<comment type="cofactor">
    <cofactor evidence="1">
        <name>pyridoxal 5'-phosphate</name>
        <dbReference type="ChEBI" id="CHEBI:597326"/>
    </cofactor>
</comment>
<dbReference type="InterPro" id="IPR015421">
    <property type="entry name" value="PyrdxlP-dep_Trfase_major"/>
</dbReference>
<dbReference type="EMBL" id="BART01012927">
    <property type="protein sequence ID" value="GAG87099.1"/>
    <property type="molecule type" value="Genomic_DNA"/>
</dbReference>
<protein>
    <recommendedName>
        <fullName evidence="3">Glutamate-1-semialdehyde 2,1-aminomutase</fullName>
    </recommendedName>
</protein>
<dbReference type="InterPro" id="IPR005814">
    <property type="entry name" value="Aminotrans_3"/>
</dbReference>
<feature type="non-terminal residue" evidence="2">
    <location>
        <position position="257"/>
    </location>
</feature>
<evidence type="ECO:0000313" key="2">
    <source>
        <dbReference type="EMBL" id="GAG87099.1"/>
    </source>
</evidence>
<sequence length="257" mass="27963">RTESTQMALRTARAYRKKDKIAKFEGNFHGQHDTVLISTLGTKGEPNELLPHIDSAGIPKATTKDVLVLPFNDTEGTLSSIKKDADNLGAVILEPVSAFGLGCVPAELEFLKAVREITSENDIPLIFDEVVTNFRLGLGGAEEYFSVVPDLVCLGKILGGGFPIGGYGGRKDIMDKMVTPQVGLWDLKEQIFQSGCFSGNPITMTAGNVVLNELEKKNVYPQLNSQTKKLREGIREIGEQLGFDMLVTGVTSLLQIH</sequence>
<reference evidence="2" key="1">
    <citation type="journal article" date="2014" name="Front. Microbiol.">
        <title>High frequency of phylogenetically diverse reductive dehalogenase-homologous genes in deep subseafloor sedimentary metagenomes.</title>
        <authorList>
            <person name="Kawai M."/>
            <person name="Futagami T."/>
            <person name="Toyoda A."/>
            <person name="Takaki Y."/>
            <person name="Nishi S."/>
            <person name="Hori S."/>
            <person name="Arai W."/>
            <person name="Tsubouchi T."/>
            <person name="Morono Y."/>
            <person name="Uchiyama I."/>
            <person name="Ito T."/>
            <person name="Fujiyama A."/>
            <person name="Inagaki F."/>
            <person name="Takami H."/>
        </authorList>
    </citation>
    <scope>NUCLEOTIDE SEQUENCE</scope>
    <source>
        <strain evidence="2">Expedition CK06-06</strain>
    </source>
</reference>
<name>X1AVP3_9ZZZZ</name>
<dbReference type="Gene3D" id="3.40.640.10">
    <property type="entry name" value="Type I PLP-dependent aspartate aminotransferase-like (Major domain)"/>
    <property type="match status" value="1"/>
</dbReference>
<comment type="caution">
    <text evidence="2">The sequence shown here is derived from an EMBL/GenBank/DDBJ whole genome shotgun (WGS) entry which is preliminary data.</text>
</comment>
<dbReference type="GO" id="GO:0008483">
    <property type="term" value="F:transaminase activity"/>
    <property type="evidence" value="ECO:0007669"/>
    <property type="project" value="InterPro"/>
</dbReference>
<evidence type="ECO:0008006" key="3">
    <source>
        <dbReference type="Google" id="ProtNLM"/>
    </source>
</evidence>
<gene>
    <name evidence="2" type="ORF">S01H4_26715</name>
</gene>
<dbReference type="PANTHER" id="PTHR43713:SF3">
    <property type="entry name" value="GLUTAMATE-1-SEMIALDEHYDE 2,1-AMINOMUTASE 1, CHLOROPLASTIC-RELATED"/>
    <property type="match status" value="1"/>
</dbReference>
<proteinExistence type="predicted"/>
<dbReference type="PANTHER" id="PTHR43713">
    <property type="entry name" value="GLUTAMATE-1-SEMIALDEHYDE 2,1-AMINOMUTASE"/>
    <property type="match status" value="1"/>
</dbReference>
<evidence type="ECO:0000256" key="1">
    <source>
        <dbReference type="ARBA" id="ARBA00001933"/>
    </source>
</evidence>
<dbReference type="GO" id="GO:0030170">
    <property type="term" value="F:pyridoxal phosphate binding"/>
    <property type="evidence" value="ECO:0007669"/>
    <property type="project" value="InterPro"/>
</dbReference>
<organism evidence="2">
    <name type="scientific">marine sediment metagenome</name>
    <dbReference type="NCBI Taxonomy" id="412755"/>
    <lineage>
        <taxon>unclassified sequences</taxon>
        <taxon>metagenomes</taxon>
        <taxon>ecological metagenomes</taxon>
    </lineage>
</organism>
<dbReference type="Pfam" id="PF00202">
    <property type="entry name" value="Aminotran_3"/>
    <property type="match status" value="1"/>
</dbReference>
<dbReference type="SUPFAM" id="SSF53383">
    <property type="entry name" value="PLP-dependent transferases"/>
    <property type="match status" value="1"/>
</dbReference>
<dbReference type="InterPro" id="IPR015424">
    <property type="entry name" value="PyrdxlP-dep_Trfase"/>
</dbReference>
<dbReference type="AlphaFoldDB" id="X1AVP3"/>
<feature type="non-terminal residue" evidence="2">
    <location>
        <position position="1"/>
    </location>
</feature>